<protein>
    <submittedName>
        <fullName evidence="1">Uncharacterized protein</fullName>
    </submittedName>
</protein>
<name>A0ACB9KYV6_9MYRT</name>
<organism evidence="1 2">
    <name type="scientific">Melastoma candidum</name>
    <dbReference type="NCBI Taxonomy" id="119954"/>
    <lineage>
        <taxon>Eukaryota</taxon>
        <taxon>Viridiplantae</taxon>
        <taxon>Streptophyta</taxon>
        <taxon>Embryophyta</taxon>
        <taxon>Tracheophyta</taxon>
        <taxon>Spermatophyta</taxon>
        <taxon>Magnoliopsida</taxon>
        <taxon>eudicotyledons</taxon>
        <taxon>Gunneridae</taxon>
        <taxon>Pentapetalae</taxon>
        <taxon>rosids</taxon>
        <taxon>malvids</taxon>
        <taxon>Myrtales</taxon>
        <taxon>Melastomataceae</taxon>
        <taxon>Melastomatoideae</taxon>
        <taxon>Melastomateae</taxon>
        <taxon>Melastoma</taxon>
    </lineage>
</organism>
<evidence type="ECO:0000313" key="2">
    <source>
        <dbReference type="Proteomes" id="UP001057402"/>
    </source>
</evidence>
<comment type="caution">
    <text evidence="1">The sequence shown here is derived from an EMBL/GenBank/DDBJ whole genome shotgun (WGS) entry which is preliminary data.</text>
</comment>
<gene>
    <name evidence="1" type="ORF">MLD38_038063</name>
</gene>
<dbReference type="Proteomes" id="UP001057402">
    <property type="component" value="Chromosome 12"/>
</dbReference>
<proteinExistence type="predicted"/>
<keyword evidence="2" id="KW-1185">Reference proteome</keyword>
<dbReference type="EMBL" id="CM042891">
    <property type="protein sequence ID" value="KAI4302294.1"/>
    <property type="molecule type" value="Genomic_DNA"/>
</dbReference>
<reference evidence="2" key="1">
    <citation type="journal article" date="2023" name="Front. Plant Sci.">
        <title>Chromosomal-level genome assembly of Melastoma candidum provides insights into trichome evolution.</title>
        <authorList>
            <person name="Zhong Y."/>
            <person name="Wu W."/>
            <person name="Sun C."/>
            <person name="Zou P."/>
            <person name="Liu Y."/>
            <person name="Dai S."/>
            <person name="Zhou R."/>
        </authorList>
    </citation>
    <scope>NUCLEOTIDE SEQUENCE [LARGE SCALE GENOMIC DNA]</scope>
</reference>
<sequence length="107" mass="11958">MHAIELLLVKYARKQDGGFLKFAFVGGNSSDEHNHSFQDVMSHLGLGPGSVQHFGMNADVNSMLIMADIVLYGSSRYEHLTDIYHRCQVLFLRLSRSHGDGIFSGMK</sequence>
<accession>A0ACB9KYV6</accession>
<evidence type="ECO:0000313" key="1">
    <source>
        <dbReference type="EMBL" id="KAI4302294.1"/>
    </source>
</evidence>